<comment type="caution">
    <text evidence="1">The sequence shown here is derived from an EMBL/GenBank/DDBJ whole genome shotgun (WGS) entry which is preliminary data.</text>
</comment>
<dbReference type="EMBL" id="VSRR010001358">
    <property type="protein sequence ID" value="MPC24665.1"/>
    <property type="molecule type" value="Genomic_DNA"/>
</dbReference>
<dbReference type="Proteomes" id="UP000324222">
    <property type="component" value="Unassembled WGS sequence"/>
</dbReference>
<accession>A0A5B7DTQ8</accession>
<organism evidence="1 2">
    <name type="scientific">Portunus trituberculatus</name>
    <name type="common">Swimming crab</name>
    <name type="synonym">Neptunus trituberculatus</name>
    <dbReference type="NCBI Taxonomy" id="210409"/>
    <lineage>
        <taxon>Eukaryota</taxon>
        <taxon>Metazoa</taxon>
        <taxon>Ecdysozoa</taxon>
        <taxon>Arthropoda</taxon>
        <taxon>Crustacea</taxon>
        <taxon>Multicrustacea</taxon>
        <taxon>Malacostraca</taxon>
        <taxon>Eumalacostraca</taxon>
        <taxon>Eucarida</taxon>
        <taxon>Decapoda</taxon>
        <taxon>Pleocyemata</taxon>
        <taxon>Brachyura</taxon>
        <taxon>Eubrachyura</taxon>
        <taxon>Portunoidea</taxon>
        <taxon>Portunidae</taxon>
        <taxon>Portuninae</taxon>
        <taxon>Portunus</taxon>
    </lineage>
</organism>
<proteinExistence type="predicted"/>
<sequence length="143" mass="16313">MVALKDVMTRILSSLYRQTRRSTILHNRKYRWLPKKGPHQDSLLSRRLPPHTVKRWGQERWAGRAPRTPAYQRRAMILITLSLPYTSTLLPYSLPASPPPISATLRAFHLRVHVFDNAITCPGPNSSPPSPHSDHIFTSGVFV</sequence>
<name>A0A5B7DTQ8_PORTR</name>
<gene>
    <name evidence="1" type="ORF">E2C01_017753</name>
</gene>
<dbReference type="AlphaFoldDB" id="A0A5B7DTQ8"/>
<reference evidence="1 2" key="1">
    <citation type="submission" date="2019-05" db="EMBL/GenBank/DDBJ databases">
        <title>Another draft genome of Portunus trituberculatus and its Hox gene families provides insights of decapod evolution.</title>
        <authorList>
            <person name="Jeong J.-H."/>
            <person name="Song I."/>
            <person name="Kim S."/>
            <person name="Choi T."/>
            <person name="Kim D."/>
            <person name="Ryu S."/>
            <person name="Kim W."/>
        </authorList>
    </citation>
    <scope>NUCLEOTIDE SEQUENCE [LARGE SCALE GENOMIC DNA]</scope>
    <source>
        <tissue evidence="1">Muscle</tissue>
    </source>
</reference>
<protein>
    <submittedName>
        <fullName evidence="1">Uncharacterized protein</fullName>
    </submittedName>
</protein>
<keyword evidence="2" id="KW-1185">Reference proteome</keyword>
<evidence type="ECO:0000313" key="2">
    <source>
        <dbReference type="Proteomes" id="UP000324222"/>
    </source>
</evidence>
<evidence type="ECO:0000313" key="1">
    <source>
        <dbReference type="EMBL" id="MPC24665.1"/>
    </source>
</evidence>